<dbReference type="NCBIfam" id="TIGR00229">
    <property type="entry name" value="sensory_box"/>
    <property type="match status" value="1"/>
</dbReference>
<dbReference type="PROSITE" id="PS50110">
    <property type="entry name" value="RESPONSE_REGULATORY"/>
    <property type="match status" value="1"/>
</dbReference>
<evidence type="ECO:0000256" key="1">
    <source>
        <dbReference type="PROSITE-ProRule" id="PRU00169"/>
    </source>
</evidence>
<evidence type="ECO:0000259" key="3">
    <source>
        <dbReference type="PROSITE" id="PS50113"/>
    </source>
</evidence>
<dbReference type="CDD" id="cd01949">
    <property type="entry name" value="GGDEF"/>
    <property type="match status" value="1"/>
</dbReference>
<dbReference type="InterPro" id="IPR011006">
    <property type="entry name" value="CheY-like_superfamily"/>
</dbReference>
<proteinExistence type="predicted"/>
<dbReference type="PROSITE" id="PS50113">
    <property type="entry name" value="PAC"/>
    <property type="match status" value="1"/>
</dbReference>
<evidence type="ECO:0000259" key="2">
    <source>
        <dbReference type="PROSITE" id="PS50110"/>
    </source>
</evidence>
<dbReference type="Pfam" id="PF00990">
    <property type="entry name" value="GGDEF"/>
    <property type="match status" value="1"/>
</dbReference>
<dbReference type="GO" id="GO:0000160">
    <property type="term" value="P:phosphorelay signal transduction system"/>
    <property type="evidence" value="ECO:0007669"/>
    <property type="project" value="InterPro"/>
</dbReference>
<keyword evidence="1" id="KW-0597">Phosphoprotein</keyword>
<dbReference type="Gene3D" id="3.30.450.20">
    <property type="entry name" value="PAS domain"/>
    <property type="match status" value="1"/>
</dbReference>
<dbReference type="SUPFAM" id="SSF55073">
    <property type="entry name" value="Nucleotide cyclase"/>
    <property type="match status" value="1"/>
</dbReference>
<dbReference type="SUPFAM" id="SSF55785">
    <property type="entry name" value="PYP-like sensor domain (PAS domain)"/>
    <property type="match status" value="1"/>
</dbReference>
<dbReference type="GO" id="GO:0052621">
    <property type="term" value="F:diguanylate cyclase activity"/>
    <property type="evidence" value="ECO:0007669"/>
    <property type="project" value="TreeGrafter"/>
</dbReference>
<feature type="domain" description="GGDEF" evidence="4">
    <location>
        <begin position="288"/>
        <end position="425"/>
    </location>
</feature>
<dbReference type="NCBIfam" id="TIGR00254">
    <property type="entry name" value="GGDEF"/>
    <property type="match status" value="1"/>
</dbReference>
<keyword evidence="6" id="KW-1185">Reference proteome</keyword>
<dbReference type="Gene3D" id="3.40.50.2300">
    <property type="match status" value="1"/>
</dbReference>
<organism evidence="5 6">
    <name type="scientific">Antrihabitans stalagmiti</name>
    <dbReference type="NCBI Taxonomy" id="2799499"/>
    <lineage>
        <taxon>Bacteria</taxon>
        <taxon>Bacillati</taxon>
        <taxon>Actinomycetota</taxon>
        <taxon>Actinomycetes</taxon>
        <taxon>Mycobacteriales</taxon>
        <taxon>Nocardiaceae</taxon>
        <taxon>Antrihabitans</taxon>
    </lineage>
</organism>
<dbReference type="GO" id="GO:0005886">
    <property type="term" value="C:plasma membrane"/>
    <property type="evidence" value="ECO:0007669"/>
    <property type="project" value="TreeGrafter"/>
</dbReference>
<comment type="caution">
    <text evidence="5">The sequence shown here is derived from an EMBL/GenBank/DDBJ whole genome shotgun (WGS) entry which is preliminary data.</text>
</comment>
<dbReference type="Pfam" id="PF00072">
    <property type="entry name" value="Response_reg"/>
    <property type="match status" value="1"/>
</dbReference>
<dbReference type="SMART" id="SM00448">
    <property type="entry name" value="REC"/>
    <property type="match status" value="1"/>
</dbReference>
<dbReference type="EMBL" id="JAEMNV010000013">
    <property type="protein sequence ID" value="MBJ8342740.1"/>
    <property type="molecule type" value="Genomic_DNA"/>
</dbReference>
<dbReference type="InterPro" id="IPR000700">
    <property type="entry name" value="PAS-assoc_C"/>
</dbReference>
<dbReference type="InterPro" id="IPR000160">
    <property type="entry name" value="GGDEF_dom"/>
</dbReference>
<dbReference type="RefSeq" id="WP_199708432.1">
    <property type="nucleotide sequence ID" value="NZ_JAEMNV010000013.1"/>
</dbReference>
<dbReference type="GO" id="GO:1902201">
    <property type="term" value="P:negative regulation of bacterial-type flagellum-dependent cell motility"/>
    <property type="evidence" value="ECO:0007669"/>
    <property type="project" value="TreeGrafter"/>
</dbReference>
<dbReference type="Proteomes" id="UP000655868">
    <property type="component" value="Unassembled WGS sequence"/>
</dbReference>
<feature type="domain" description="PAC" evidence="3">
    <location>
        <begin position="206"/>
        <end position="256"/>
    </location>
</feature>
<evidence type="ECO:0000259" key="4">
    <source>
        <dbReference type="PROSITE" id="PS50887"/>
    </source>
</evidence>
<dbReference type="SUPFAM" id="SSF52172">
    <property type="entry name" value="CheY-like"/>
    <property type="match status" value="1"/>
</dbReference>
<dbReference type="InterPro" id="IPR035965">
    <property type="entry name" value="PAS-like_dom_sf"/>
</dbReference>
<dbReference type="FunFam" id="3.30.70.270:FF:000001">
    <property type="entry name" value="Diguanylate cyclase domain protein"/>
    <property type="match status" value="1"/>
</dbReference>
<accession>A0A934NX23</accession>
<evidence type="ECO:0000313" key="6">
    <source>
        <dbReference type="Proteomes" id="UP000655868"/>
    </source>
</evidence>
<dbReference type="AlphaFoldDB" id="A0A934NX23"/>
<dbReference type="GO" id="GO:0043709">
    <property type="term" value="P:cell adhesion involved in single-species biofilm formation"/>
    <property type="evidence" value="ECO:0007669"/>
    <property type="project" value="TreeGrafter"/>
</dbReference>
<dbReference type="InterPro" id="IPR043128">
    <property type="entry name" value="Rev_trsase/Diguanyl_cyclase"/>
</dbReference>
<dbReference type="InterPro" id="IPR029787">
    <property type="entry name" value="Nucleotide_cyclase"/>
</dbReference>
<evidence type="ECO:0000313" key="5">
    <source>
        <dbReference type="EMBL" id="MBJ8342740.1"/>
    </source>
</evidence>
<dbReference type="SMART" id="SM00267">
    <property type="entry name" value="GGDEF"/>
    <property type="match status" value="1"/>
</dbReference>
<sequence>MTRLLLIEDNLPDRIRYRRMLSLAPESYELVEVGTATDGLAALDSSIDGVLLDHDLPDIAGLEVLKIIRDRSDPPVVVMLTGEEDANVCIEALKGGAADYLMKRRIDEDILHRSIRGAIERGRLEREVRDQQRRLALFYRLASQTDDALFIIDSVEGRVTECNHSARAWLGVWPFVEGTDPAIPAVFQSFDQWKAFLDEAATQGSARFEWNVKSADGSSAVCEILARLVNEQGVSYVVAVGRDITSRVETERDLMDQTQRDGLTGILNRRAFDAALVELWESSAQTTTPLALLMMDVDHFKAYNDTLGHPAGDECLRAVSGAIGRMIRYPGLRVFRYGGEEFVGLLPVTDVGAARNAAEDLRRTVEGLGLAHPASPTSNRVTISTGVASRIPNLDDDPADLLAAADEALYRAKFEGRNRVATALPF</sequence>
<dbReference type="Gene3D" id="3.30.70.270">
    <property type="match status" value="1"/>
</dbReference>
<dbReference type="PANTHER" id="PTHR45138:SF9">
    <property type="entry name" value="DIGUANYLATE CYCLASE DGCM-RELATED"/>
    <property type="match status" value="1"/>
</dbReference>
<gene>
    <name evidence="5" type="ORF">JGU71_28000</name>
</gene>
<protein>
    <submittedName>
        <fullName evidence="5">Diguanylate cyclase</fullName>
    </submittedName>
</protein>
<reference evidence="5" key="1">
    <citation type="submission" date="2020-12" db="EMBL/GenBank/DDBJ databases">
        <title>Antrihabitans popcorni sp. nov. and Antrihabitans auranticaus sp. nov., isolated from a larva cave.</title>
        <authorList>
            <person name="Lee S.D."/>
            <person name="Kim I.S."/>
        </authorList>
    </citation>
    <scope>NUCLEOTIDE SEQUENCE</scope>
    <source>
        <strain evidence="5">YC3-6</strain>
    </source>
</reference>
<dbReference type="InterPro" id="IPR001789">
    <property type="entry name" value="Sig_transdc_resp-reg_receiver"/>
</dbReference>
<dbReference type="PROSITE" id="PS50887">
    <property type="entry name" value="GGDEF"/>
    <property type="match status" value="1"/>
</dbReference>
<feature type="modified residue" description="4-aspartylphosphate" evidence="1">
    <location>
        <position position="53"/>
    </location>
</feature>
<feature type="domain" description="Response regulatory" evidence="2">
    <location>
        <begin position="3"/>
        <end position="118"/>
    </location>
</feature>
<dbReference type="InterPro" id="IPR050469">
    <property type="entry name" value="Diguanylate_Cyclase"/>
</dbReference>
<name>A0A934NX23_9NOCA</name>
<dbReference type="InterPro" id="IPR000014">
    <property type="entry name" value="PAS"/>
</dbReference>
<dbReference type="PANTHER" id="PTHR45138">
    <property type="entry name" value="REGULATORY COMPONENTS OF SENSORY TRANSDUCTION SYSTEM"/>
    <property type="match status" value="1"/>
</dbReference>